<evidence type="ECO:0000313" key="3">
    <source>
        <dbReference type="Proteomes" id="UP000176429"/>
    </source>
</evidence>
<dbReference type="Proteomes" id="UP000176429">
    <property type="component" value="Unassembled WGS sequence"/>
</dbReference>
<evidence type="ECO:0000313" key="2">
    <source>
        <dbReference type="EMBL" id="OHA40807.1"/>
    </source>
</evidence>
<protein>
    <submittedName>
        <fullName evidence="2">Uncharacterized protein</fullName>
    </submittedName>
</protein>
<reference evidence="2 3" key="1">
    <citation type="journal article" date="2016" name="Nat. Commun.">
        <title>Thousands of microbial genomes shed light on interconnected biogeochemical processes in an aquifer system.</title>
        <authorList>
            <person name="Anantharaman K."/>
            <person name="Brown C.T."/>
            <person name="Hug L.A."/>
            <person name="Sharon I."/>
            <person name="Castelle C.J."/>
            <person name="Probst A.J."/>
            <person name="Thomas B.C."/>
            <person name="Singh A."/>
            <person name="Wilkins M.J."/>
            <person name="Karaoz U."/>
            <person name="Brodie E.L."/>
            <person name="Williams K.H."/>
            <person name="Hubbard S.S."/>
            <person name="Banfield J.F."/>
        </authorList>
    </citation>
    <scope>NUCLEOTIDE SEQUENCE [LARGE SCALE GENOMIC DNA]</scope>
</reference>
<feature type="region of interest" description="Disordered" evidence="1">
    <location>
        <begin position="88"/>
        <end position="107"/>
    </location>
</feature>
<evidence type="ECO:0000256" key="1">
    <source>
        <dbReference type="SAM" id="MobiDB-lite"/>
    </source>
</evidence>
<dbReference type="AlphaFoldDB" id="A0A1G2NXG5"/>
<comment type="caution">
    <text evidence="2">The sequence shown here is derived from an EMBL/GenBank/DDBJ whole genome shotgun (WGS) entry which is preliminary data.</text>
</comment>
<organism evidence="2 3">
    <name type="scientific">Candidatus Taylorbacteria bacterium RIFCSPLOWO2_02_FULL_46_40</name>
    <dbReference type="NCBI Taxonomy" id="1802329"/>
    <lineage>
        <taxon>Bacteria</taxon>
        <taxon>Candidatus Tayloriibacteriota</taxon>
    </lineage>
</organism>
<name>A0A1G2NXG5_9BACT</name>
<dbReference type="EMBL" id="MHSH01000044">
    <property type="protein sequence ID" value="OHA40807.1"/>
    <property type="molecule type" value="Genomic_DNA"/>
</dbReference>
<sequence length="107" mass="12100">MRNGDLLFSWKRGVLSCYSFENLMPLSAYGNRGTKVDSSEMGPAQTEARRFCLRNLNSSTRPGTFASRQICFLRPLLSAHHHRFFVCGNRGREDDSSGKDPARMEVP</sequence>
<feature type="compositionally biased region" description="Basic and acidic residues" evidence="1">
    <location>
        <begin position="90"/>
        <end position="107"/>
    </location>
</feature>
<gene>
    <name evidence="2" type="ORF">A3H68_00260</name>
</gene>
<accession>A0A1G2NXG5</accession>
<proteinExistence type="predicted"/>